<feature type="compositionally biased region" description="Low complexity" evidence="1">
    <location>
        <begin position="268"/>
        <end position="301"/>
    </location>
</feature>
<dbReference type="Proteomes" id="UP000001072">
    <property type="component" value="Unassembled WGS sequence"/>
</dbReference>
<dbReference type="PROSITE" id="PS00741">
    <property type="entry name" value="DH_1"/>
    <property type="match status" value="1"/>
</dbReference>
<feature type="compositionally biased region" description="Polar residues" evidence="1">
    <location>
        <begin position="979"/>
        <end position="991"/>
    </location>
</feature>
<feature type="compositionally biased region" description="Low complexity" evidence="1">
    <location>
        <begin position="228"/>
        <end position="242"/>
    </location>
</feature>
<feature type="compositionally biased region" description="Polar residues" evidence="1">
    <location>
        <begin position="595"/>
        <end position="604"/>
    </location>
</feature>
<dbReference type="InterPro" id="IPR035899">
    <property type="entry name" value="DBL_dom_sf"/>
</dbReference>
<dbReference type="eggNOG" id="KOG0619">
    <property type="taxonomic scope" value="Eukaryota"/>
</dbReference>
<feature type="compositionally biased region" description="Polar residues" evidence="1">
    <location>
        <begin position="384"/>
        <end position="403"/>
    </location>
</feature>
<reference evidence="4" key="1">
    <citation type="journal article" date="2011" name="Proc. Natl. Acad. Sci. U.S.A.">
        <title>Obligate biotrophy features unraveled by the genomic analysis of rust fungi.</title>
        <authorList>
            <person name="Duplessis S."/>
            <person name="Cuomo C.A."/>
            <person name="Lin Y.-C."/>
            <person name="Aerts A."/>
            <person name="Tisserant E."/>
            <person name="Veneault-Fourrey C."/>
            <person name="Joly D.L."/>
            <person name="Hacquard S."/>
            <person name="Amselem J."/>
            <person name="Cantarel B.L."/>
            <person name="Chiu R."/>
            <person name="Coutinho P.M."/>
            <person name="Feau N."/>
            <person name="Field M."/>
            <person name="Frey P."/>
            <person name="Gelhaye E."/>
            <person name="Goldberg J."/>
            <person name="Grabherr M.G."/>
            <person name="Kodira C.D."/>
            <person name="Kohler A."/>
            <person name="Kuees U."/>
            <person name="Lindquist E.A."/>
            <person name="Lucas S.M."/>
            <person name="Mago R."/>
            <person name="Mauceli E."/>
            <person name="Morin E."/>
            <person name="Murat C."/>
            <person name="Pangilinan J.L."/>
            <person name="Park R."/>
            <person name="Pearson M."/>
            <person name="Quesneville H."/>
            <person name="Rouhier N."/>
            <person name="Sakthikumar S."/>
            <person name="Salamov A.A."/>
            <person name="Schmutz J."/>
            <person name="Selles B."/>
            <person name="Shapiro H."/>
            <person name="Tanguay P."/>
            <person name="Tuskan G.A."/>
            <person name="Henrissat B."/>
            <person name="Van de Peer Y."/>
            <person name="Rouze P."/>
            <person name="Ellis J.G."/>
            <person name="Dodds P.N."/>
            <person name="Schein J.E."/>
            <person name="Zhong S."/>
            <person name="Hamelin R.C."/>
            <person name="Grigoriev I.V."/>
            <person name="Szabo L.J."/>
            <person name="Martin F."/>
        </authorList>
    </citation>
    <scope>NUCLEOTIDE SEQUENCE [LARGE SCALE GENOMIC DNA]</scope>
    <source>
        <strain evidence="4">98AG31 / pathotype 3-4-7</strain>
    </source>
</reference>
<feature type="compositionally biased region" description="Low complexity" evidence="1">
    <location>
        <begin position="355"/>
        <end position="383"/>
    </location>
</feature>
<evidence type="ECO:0000259" key="2">
    <source>
        <dbReference type="PROSITE" id="PS50010"/>
    </source>
</evidence>
<dbReference type="Pfam" id="PF00621">
    <property type="entry name" value="RhoGEF"/>
    <property type="match status" value="1"/>
</dbReference>
<dbReference type="HOGENOM" id="CLU_239973_0_0_1"/>
<feature type="compositionally biased region" description="Low complexity" evidence="1">
    <location>
        <begin position="175"/>
        <end position="190"/>
    </location>
</feature>
<feature type="region of interest" description="Disordered" evidence="1">
    <location>
        <begin position="946"/>
        <end position="1069"/>
    </location>
</feature>
<sequence length="1960" mass="213283">MGVGIRPKTAPLQIAAALENNQASSASSTSTTTNTTTTTNDSMNSIRISKLPTVTHRIHSINKTVKLKHQSSLQQITNLTPTSASSSSVKQIITTKRSVSDLVAKIERDHQPQKAPLNHQTFINLNQRNRKISLASLQSDAGSGTGLVKNIENDENKESMTKIIEKSKKPIVTHQTTTSSQSQLPSSSSSDRWIEESKNDPNPPPSSSSSSIINCKNLDHHHHHHHSFSLSSSSSSSSNSTNHSKHNHQTNQNILQSPSNQSFSMAISSPSHQSTSSQSQSKQSQSQSQSQPQSQPSQSSSLLNTSHQPINSNVNHNSNRAVRPRRSAASLHSIPERRSKELDQPPLPVPPTPWVEPATPILNPPSRQASSSNSVSDQSPHPSHSSFNIHPSHLLSPNDSNPDTDFVPLDSPLPWGTQDTNFPTTPPATTNTPGLRDQRLLSRYRATSQSLSTRHSEGSQYATSSSVWTPSSVAGSRLGFDSVDNGARTSVASRDSRFTAETDYEDYCPKGSQHPTPSASARSIHLAMSASWHGQQPEHLFNRPSSSPFIAQAVPLVPNPASEHLQTPTIASLMNVEEQSEMVGLGITSDEMVSVSRNSRSPSLTGRLPESWRPSSQNLNPSNKLSAPASNPHTNTSSSSLSSPGLDSPRSRSATPIMEPPSSAPLSNISIKTHSLGMAVNRPQSSTSPSTPEGNTLSRAPSFHQKQQHEPDHEKSNLGSGFNDPTDASKARFYERHHQAHWDDLDDGSPVLASSAEIPSKAVVLAEEGGRIIDFSTMKCPLEELHVPDDTTHLLITKTQGPFILNSLLTSSLPRSTSTLVVLDISDSYLASLPSVIASCTALEELNISGNICASGDLPAWIAHLVSLKVLAADRCGLIHLINPLGSLLHVHDLSLRSNHLKSLPSWLCHLQALEVLLVDDNEFEPPWLELAEPLLSCNYRSNESDANLPTGSSASENGSLSSSLAHGLQPPRSALSEAITSSHLNTNPTADSAGYHGRASRPTNGSVDYSRASQTGSLRLSPSQNERRLEGVESLSRRNSSIRRLRSSSNEMRATVARPNSYHDHSPSLASFMEAEDPYQPGLGPAGVYTQPQVQSQLDVHHSLRSAPVSSMERVNLSVLDRFPSKGVPQGIHIPPPQPPQPKDHKKSFGFLKKMSLGKLRREVTTGRERTNTLEARGGSAVPLTVYEVDPPIRPHANPLMESPRAISEDAVMLMSHREPLTSPIRPVMAATQSADAGRWNSQTTQREVVNNRRRSFLKIEPFVGIRKFEPLPMIPTTWTHSMSDAEGMVEDLMLSTSINQEPNTHHHRASSESPSQQYREPPSPALSHATPSQFPQTNRSSTIDPRTGLRSIMMYLRDVHDLSGEPAAPAGVNARPGLVSRASSIRQPSSKSVNHPDFQSLNGRMYSMAGMSAMASSLEIDTELDNAHSASIHQSQTCSPVLPSTNSVPTEPPRPKVKDNPGRSLKVIEEIISTEKSYIRGLRELQDIYIASATAVSTSGIGNNKESTVPSSERKVVFNNVEAIIGFHVEVLLPDLQEVVDRLSKKQLTILAPNEIRSIAAIKKRKEQEANSMNSRLSAGEDLTSSTISTTNEENEEEFLERQRNEINGELIKAAAEELAKVFIRHAAFLKLYSTYITQFDLALERLREWTVTVSHPPTITNNGMSSGSGGGGGASSSSSWAPGLNAPAGIPLTTNQKKKLKTYLKRCRANPSHSQLNLESYLLMPVQRLPRYKLLLENLQSCTPDRQTPTTEPSSSVSSSVGLVEETGLLPNQMVSEALSLISAVTAEMNERKRDSEGRQRLLYWQQRFGNKFRSPLVQPHRTLIKEGRVTLMRTVKLTTKDVVSSTGQNIKVRVSALSTDSQAVTMILLLCTDLLVLAKDPGDGGSGPASSPASLHQALRLAQHTRNLLSTPATVFGAEQTMVRFVDSKAIFYFQCDSQRIASEWAVAVNQQVPLL</sequence>
<dbReference type="KEGG" id="mlr:MELLADRAFT_87674"/>
<protein>
    <recommendedName>
        <fullName evidence="2">DH domain-containing protein</fullName>
    </recommendedName>
</protein>
<evidence type="ECO:0000313" key="4">
    <source>
        <dbReference type="Proteomes" id="UP000001072"/>
    </source>
</evidence>
<dbReference type="OrthoDB" id="660555at2759"/>
<feature type="compositionally biased region" description="Pro residues" evidence="1">
    <location>
        <begin position="345"/>
        <end position="354"/>
    </location>
</feature>
<feature type="compositionally biased region" description="Polar residues" evidence="1">
    <location>
        <begin position="1430"/>
        <end position="1451"/>
    </location>
</feature>
<feature type="region of interest" description="Disordered" evidence="1">
    <location>
        <begin position="680"/>
        <end position="728"/>
    </location>
</feature>
<accession>F4RPA2</accession>
<feature type="compositionally biased region" description="Basic and acidic residues" evidence="1">
    <location>
        <begin position="707"/>
        <end position="716"/>
    </location>
</feature>
<feature type="compositionally biased region" description="Polar residues" evidence="1">
    <location>
        <begin position="1002"/>
        <end position="1025"/>
    </location>
</feature>
<dbReference type="SUPFAM" id="SSF52058">
    <property type="entry name" value="L domain-like"/>
    <property type="match status" value="1"/>
</dbReference>
<feature type="compositionally biased region" description="Low complexity" evidence="1">
    <location>
        <begin position="952"/>
        <end position="966"/>
    </location>
</feature>
<dbReference type="GO" id="GO:0035556">
    <property type="term" value="P:intracellular signal transduction"/>
    <property type="evidence" value="ECO:0007669"/>
    <property type="project" value="InterPro"/>
</dbReference>
<dbReference type="InterPro" id="IPR001331">
    <property type="entry name" value="GDS_CDC24_CS"/>
</dbReference>
<dbReference type="GO" id="GO:0005737">
    <property type="term" value="C:cytoplasm"/>
    <property type="evidence" value="ECO:0007669"/>
    <property type="project" value="TreeGrafter"/>
</dbReference>
<name>F4RPA2_MELLP</name>
<dbReference type="SMART" id="SM00325">
    <property type="entry name" value="RhoGEF"/>
    <property type="match status" value="1"/>
</dbReference>
<dbReference type="VEuPathDB" id="FungiDB:MELLADRAFT_87674"/>
<feature type="compositionally biased region" description="Polar residues" evidence="1">
    <location>
        <begin position="613"/>
        <end position="636"/>
    </location>
</feature>
<feature type="region of interest" description="Disordered" evidence="1">
    <location>
        <begin position="19"/>
        <end position="43"/>
    </location>
</feature>
<feature type="region of interest" description="Disordered" evidence="1">
    <location>
        <begin position="593"/>
        <end position="668"/>
    </location>
</feature>
<proteinExistence type="predicted"/>
<dbReference type="STRING" id="747676.F4RPA2"/>
<dbReference type="InterPro" id="IPR032675">
    <property type="entry name" value="LRR_dom_sf"/>
</dbReference>
<feature type="compositionally biased region" description="Polar residues" evidence="1">
    <location>
        <begin position="682"/>
        <end position="699"/>
    </location>
</feature>
<evidence type="ECO:0000256" key="1">
    <source>
        <dbReference type="SAM" id="MobiDB-lite"/>
    </source>
</evidence>
<evidence type="ECO:0000313" key="3">
    <source>
        <dbReference type="EMBL" id="EGG05781.1"/>
    </source>
</evidence>
<feature type="compositionally biased region" description="Low complexity" evidence="1">
    <location>
        <begin position="23"/>
        <end position="40"/>
    </location>
</feature>
<dbReference type="PANTHER" id="PTHR12673:SF270">
    <property type="entry name" value="FYVE-TYPE DOMAIN-CONTAINING PROTEIN"/>
    <property type="match status" value="1"/>
</dbReference>
<keyword evidence="4" id="KW-1185">Reference proteome</keyword>
<organism evidence="4">
    <name type="scientific">Melampsora larici-populina (strain 98AG31 / pathotype 3-4-7)</name>
    <name type="common">Poplar leaf rust fungus</name>
    <dbReference type="NCBI Taxonomy" id="747676"/>
    <lineage>
        <taxon>Eukaryota</taxon>
        <taxon>Fungi</taxon>
        <taxon>Dikarya</taxon>
        <taxon>Basidiomycota</taxon>
        <taxon>Pucciniomycotina</taxon>
        <taxon>Pucciniomycetes</taxon>
        <taxon>Pucciniales</taxon>
        <taxon>Melampsoraceae</taxon>
        <taxon>Melampsora</taxon>
    </lineage>
</organism>
<feature type="compositionally biased region" description="Polar residues" evidence="1">
    <location>
        <begin position="1331"/>
        <end position="1346"/>
    </location>
</feature>
<feature type="region of interest" description="Disordered" evidence="1">
    <location>
        <begin position="164"/>
        <end position="471"/>
    </location>
</feature>
<feature type="compositionally biased region" description="Basic and acidic residues" evidence="1">
    <location>
        <begin position="334"/>
        <end position="343"/>
    </location>
</feature>
<feature type="compositionally biased region" description="Polar residues" evidence="1">
    <location>
        <begin position="302"/>
        <end position="320"/>
    </location>
</feature>
<dbReference type="InterPro" id="IPR000219">
    <property type="entry name" value="DH_dom"/>
</dbReference>
<feature type="compositionally biased region" description="Low complexity" evidence="1">
    <location>
        <begin position="420"/>
        <end position="433"/>
    </location>
</feature>
<gene>
    <name evidence="3" type="ORF">MELLADRAFT_87674</name>
</gene>
<feature type="domain" description="DH" evidence="2">
    <location>
        <begin position="1465"/>
        <end position="1795"/>
    </location>
</feature>
<dbReference type="Gene3D" id="1.20.900.10">
    <property type="entry name" value="Dbl homology (DH) domain"/>
    <property type="match status" value="1"/>
</dbReference>
<dbReference type="GeneID" id="18934600"/>
<feature type="region of interest" description="Disordered" evidence="1">
    <location>
        <begin position="1663"/>
        <end position="1683"/>
    </location>
</feature>
<feature type="compositionally biased region" description="Polar residues" evidence="1">
    <location>
        <begin position="249"/>
        <end position="267"/>
    </location>
</feature>
<feature type="compositionally biased region" description="Low complexity" evidence="1">
    <location>
        <begin position="637"/>
        <end position="653"/>
    </location>
</feature>
<dbReference type="GO" id="GO:0005085">
    <property type="term" value="F:guanyl-nucleotide exchange factor activity"/>
    <property type="evidence" value="ECO:0007669"/>
    <property type="project" value="InterPro"/>
</dbReference>
<feature type="region of interest" description="Disordered" evidence="1">
    <location>
        <begin position="1303"/>
        <end position="1348"/>
    </location>
</feature>
<feature type="region of interest" description="Disordered" evidence="1">
    <location>
        <begin position="1430"/>
        <end position="1463"/>
    </location>
</feature>
<feature type="region of interest" description="Disordered" evidence="1">
    <location>
        <begin position="1572"/>
        <end position="1600"/>
    </location>
</feature>
<dbReference type="PROSITE" id="PS50010">
    <property type="entry name" value="DH_2"/>
    <property type="match status" value="1"/>
</dbReference>
<dbReference type="RefSeq" id="XP_007410837.1">
    <property type="nucleotide sequence ID" value="XM_007410775.1"/>
</dbReference>
<dbReference type="InParanoid" id="F4RPA2"/>
<dbReference type="EMBL" id="GL883111">
    <property type="protein sequence ID" value="EGG05781.1"/>
    <property type="molecule type" value="Genomic_DNA"/>
</dbReference>
<dbReference type="PANTHER" id="PTHR12673">
    <property type="entry name" value="FACIOGENITAL DYSPLASIA PROTEIN"/>
    <property type="match status" value="1"/>
</dbReference>
<feature type="compositionally biased region" description="Polar residues" evidence="1">
    <location>
        <begin position="445"/>
        <end position="471"/>
    </location>
</feature>
<dbReference type="SUPFAM" id="SSF48065">
    <property type="entry name" value="DBL homology domain (DH-domain)"/>
    <property type="match status" value="1"/>
</dbReference>
<dbReference type="InterPro" id="IPR051092">
    <property type="entry name" value="FYVE_RhoGEF_PH"/>
</dbReference>
<dbReference type="Gene3D" id="3.80.10.10">
    <property type="entry name" value="Ribonuclease Inhibitor"/>
    <property type="match status" value="1"/>
</dbReference>